<feature type="chain" id="PRO_5045791483" evidence="12">
    <location>
        <begin position="31"/>
        <end position="759"/>
    </location>
</feature>
<dbReference type="SUPFAM" id="SSF56935">
    <property type="entry name" value="Porins"/>
    <property type="match status" value="1"/>
</dbReference>
<keyword evidence="16" id="KW-1185">Reference proteome</keyword>
<dbReference type="PROSITE" id="PS01156">
    <property type="entry name" value="TONB_DEPENDENT_REC_2"/>
    <property type="match status" value="1"/>
</dbReference>
<accession>A0ABP7N9X8</accession>
<evidence type="ECO:0000313" key="15">
    <source>
        <dbReference type="EMBL" id="GAA3940960.1"/>
    </source>
</evidence>
<dbReference type="EMBL" id="BAABBN010000015">
    <property type="protein sequence ID" value="GAA3940960.1"/>
    <property type="molecule type" value="Genomic_DNA"/>
</dbReference>
<protein>
    <submittedName>
        <fullName evidence="15">TonB-dependent receptor</fullName>
    </submittedName>
</protein>
<comment type="caution">
    <text evidence="15">The sequence shown here is derived from an EMBL/GenBank/DDBJ whole genome shotgun (WGS) entry which is preliminary data.</text>
</comment>
<evidence type="ECO:0000256" key="1">
    <source>
        <dbReference type="ARBA" id="ARBA00004571"/>
    </source>
</evidence>
<keyword evidence="2 9" id="KW-0813">Transport</keyword>
<keyword evidence="15" id="KW-0675">Receptor</keyword>
<dbReference type="CDD" id="cd01347">
    <property type="entry name" value="ligand_gated_channel"/>
    <property type="match status" value="1"/>
</dbReference>
<evidence type="ECO:0000256" key="7">
    <source>
        <dbReference type="ARBA" id="ARBA00023136"/>
    </source>
</evidence>
<name>A0ABP7N9X8_9GAMM</name>
<evidence type="ECO:0000256" key="5">
    <source>
        <dbReference type="ARBA" id="ARBA00022729"/>
    </source>
</evidence>
<comment type="similarity">
    <text evidence="9 11">Belongs to the TonB-dependent receptor family.</text>
</comment>
<dbReference type="Gene3D" id="2.170.130.10">
    <property type="entry name" value="TonB-dependent receptor, plug domain"/>
    <property type="match status" value="1"/>
</dbReference>
<dbReference type="PROSITE" id="PS52016">
    <property type="entry name" value="TONB_DEPENDENT_REC_3"/>
    <property type="match status" value="1"/>
</dbReference>
<dbReference type="InterPro" id="IPR036942">
    <property type="entry name" value="Beta-barrel_TonB_sf"/>
</dbReference>
<organism evidence="15 16">
    <name type="scientific">Litoribacillus peritrichatus</name>
    <dbReference type="NCBI Taxonomy" id="718191"/>
    <lineage>
        <taxon>Bacteria</taxon>
        <taxon>Pseudomonadati</taxon>
        <taxon>Pseudomonadota</taxon>
        <taxon>Gammaproteobacteria</taxon>
        <taxon>Oceanospirillales</taxon>
        <taxon>Oceanospirillaceae</taxon>
        <taxon>Litoribacillus</taxon>
    </lineage>
</organism>
<evidence type="ECO:0000256" key="12">
    <source>
        <dbReference type="SAM" id="SignalP"/>
    </source>
</evidence>
<evidence type="ECO:0000256" key="11">
    <source>
        <dbReference type="RuleBase" id="RU003357"/>
    </source>
</evidence>
<dbReference type="InterPro" id="IPR000531">
    <property type="entry name" value="Beta-barrel_TonB"/>
</dbReference>
<feature type="short sequence motif" description="TonB C-terminal box" evidence="10">
    <location>
        <begin position="742"/>
        <end position="759"/>
    </location>
</feature>
<keyword evidence="5 12" id="KW-0732">Signal</keyword>
<keyword evidence="8 9" id="KW-0998">Cell outer membrane</keyword>
<gene>
    <name evidence="15" type="ORF">GCM10022277_41170</name>
</gene>
<feature type="domain" description="TonB-dependent receptor plug" evidence="14">
    <location>
        <begin position="59"/>
        <end position="169"/>
    </location>
</feature>
<evidence type="ECO:0000256" key="10">
    <source>
        <dbReference type="PROSITE-ProRule" id="PRU10144"/>
    </source>
</evidence>
<evidence type="ECO:0000259" key="13">
    <source>
        <dbReference type="Pfam" id="PF00593"/>
    </source>
</evidence>
<evidence type="ECO:0000256" key="3">
    <source>
        <dbReference type="ARBA" id="ARBA00022452"/>
    </source>
</evidence>
<proteinExistence type="inferred from homology"/>
<keyword evidence="3 9" id="KW-1134">Transmembrane beta strand</keyword>
<feature type="domain" description="TonB-dependent receptor-like beta-barrel" evidence="13">
    <location>
        <begin position="254"/>
        <end position="729"/>
    </location>
</feature>
<dbReference type="Gene3D" id="2.40.170.20">
    <property type="entry name" value="TonB-dependent receptor, beta-barrel domain"/>
    <property type="match status" value="1"/>
</dbReference>
<evidence type="ECO:0000259" key="14">
    <source>
        <dbReference type="Pfam" id="PF07715"/>
    </source>
</evidence>
<dbReference type="InterPro" id="IPR012910">
    <property type="entry name" value="Plug_dom"/>
</dbReference>
<dbReference type="PANTHER" id="PTHR30442">
    <property type="entry name" value="IRON III DICITRATE TRANSPORT PROTEIN FECA"/>
    <property type="match status" value="1"/>
</dbReference>
<sequence>MIMKSQGLLVKYPNPLMSSLLVLLPAISNAQTVETESNEDHIHVVEMNEVLITGGKDDIKTLPGSAHILDQQELEKFNYSDIHQVLSSTPGVYVRNEDGYGLRPNIGMRGAPAERSQKITVMEDGILIAPAPYSAPSAYYFPNVSRMESVEVFKGPVAIKYGPNTVGGALNMVSTQIPEEQGGRVSASYGSDNYRKLHAYAGDSQENYGFLVEGLTLAADGFKELDNHQDTGFERNDLKMKFRINSDPSAAVYHRLDLTLGYSNEHSNETYLGLTDQDFDQDPYRRYSGSQLDNMDWDHKQMNLSHVMSFDNGLDLTTRVYRNDFTRAWEKLEDFRKNTSDPNDPWLNAPVSITDVLTNPTGDIEQLYYQILTGEVDATQENQRLDVSTNKRDYISQGIDFSASFDWITGDVDHAIEAGLRLHNDYVERDHSVKAYNMIDGEMVFDGINRPDRLVNKGESTAFAAFVKDELTYQDWTITAGLRGEMIDYEFTDKLDDNESNDSSDKILIPGLGAFYQLTDSLGFLVGVNKGFTPSGPTSGSDDLDPEESINWEYGLRFNIEDYSLEAIGFFSDYSNLTGRCRTSDTGCDAGDGFNGGEAEISGLEFVSRWNPQANIAGVALRVPVNVTYTYTEAIFQSSFNSSFSQWGDVTKGDELPYTPEHQVRLESGLTGDNWDFLVALKYTSEMREKAGQGNTDDSEVTDALTVIDLAANYYFQENWHFQATVENLMDEEALVARRPLGARPNKPRTVIASVAYNF</sequence>
<feature type="signal peptide" evidence="12">
    <location>
        <begin position="1"/>
        <end position="30"/>
    </location>
</feature>
<dbReference type="InterPro" id="IPR037066">
    <property type="entry name" value="Plug_dom_sf"/>
</dbReference>
<comment type="subcellular location">
    <subcellularLocation>
        <location evidence="1 9">Cell outer membrane</location>
        <topology evidence="1 9">Multi-pass membrane protein</topology>
    </subcellularLocation>
</comment>
<dbReference type="Pfam" id="PF07715">
    <property type="entry name" value="Plug"/>
    <property type="match status" value="1"/>
</dbReference>
<keyword evidence="7 9" id="KW-0472">Membrane</keyword>
<evidence type="ECO:0000256" key="4">
    <source>
        <dbReference type="ARBA" id="ARBA00022692"/>
    </source>
</evidence>
<evidence type="ECO:0000256" key="8">
    <source>
        <dbReference type="ARBA" id="ARBA00023237"/>
    </source>
</evidence>
<evidence type="ECO:0000256" key="9">
    <source>
        <dbReference type="PROSITE-ProRule" id="PRU01360"/>
    </source>
</evidence>
<evidence type="ECO:0000256" key="6">
    <source>
        <dbReference type="ARBA" id="ARBA00023077"/>
    </source>
</evidence>
<dbReference type="Pfam" id="PF00593">
    <property type="entry name" value="TonB_dep_Rec_b-barrel"/>
    <property type="match status" value="1"/>
</dbReference>
<dbReference type="InterPro" id="IPR010917">
    <property type="entry name" value="TonB_rcpt_CS"/>
</dbReference>
<dbReference type="PANTHER" id="PTHR30442:SF0">
    <property type="entry name" value="FE(3+) DICITRATE TRANSPORT PROTEIN FECA"/>
    <property type="match status" value="1"/>
</dbReference>
<evidence type="ECO:0000256" key="2">
    <source>
        <dbReference type="ARBA" id="ARBA00022448"/>
    </source>
</evidence>
<keyword evidence="4 9" id="KW-0812">Transmembrane</keyword>
<dbReference type="Proteomes" id="UP001501565">
    <property type="component" value="Unassembled WGS sequence"/>
</dbReference>
<dbReference type="InterPro" id="IPR039426">
    <property type="entry name" value="TonB-dep_rcpt-like"/>
</dbReference>
<reference evidence="16" key="1">
    <citation type="journal article" date="2019" name="Int. J. Syst. Evol. Microbiol.">
        <title>The Global Catalogue of Microorganisms (GCM) 10K type strain sequencing project: providing services to taxonomists for standard genome sequencing and annotation.</title>
        <authorList>
            <consortium name="The Broad Institute Genomics Platform"/>
            <consortium name="The Broad Institute Genome Sequencing Center for Infectious Disease"/>
            <person name="Wu L."/>
            <person name="Ma J."/>
        </authorList>
    </citation>
    <scope>NUCLEOTIDE SEQUENCE [LARGE SCALE GENOMIC DNA]</scope>
    <source>
        <strain evidence="16">JCM 17551</strain>
    </source>
</reference>
<evidence type="ECO:0000313" key="16">
    <source>
        <dbReference type="Proteomes" id="UP001501565"/>
    </source>
</evidence>
<keyword evidence="6 11" id="KW-0798">TonB box</keyword>